<dbReference type="InterPro" id="IPR003607">
    <property type="entry name" value="HD/PDEase_dom"/>
</dbReference>
<evidence type="ECO:0000313" key="3">
    <source>
        <dbReference type="Proteomes" id="UP000216361"/>
    </source>
</evidence>
<name>A0A255XT91_9PROT</name>
<dbReference type="GO" id="GO:0008081">
    <property type="term" value="F:phosphoric diester hydrolase activity"/>
    <property type="evidence" value="ECO:0007669"/>
    <property type="project" value="UniProtKB-ARBA"/>
</dbReference>
<feature type="domain" description="HD-GYP" evidence="1">
    <location>
        <begin position="23"/>
        <end position="223"/>
    </location>
</feature>
<dbReference type="CDD" id="cd00077">
    <property type="entry name" value="HDc"/>
    <property type="match status" value="1"/>
</dbReference>
<dbReference type="PANTHER" id="PTHR45228">
    <property type="entry name" value="CYCLIC DI-GMP PHOSPHODIESTERASE TM_0186-RELATED"/>
    <property type="match status" value="1"/>
</dbReference>
<dbReference type="InterPro" id="IPR052020">
    <property type="entry name" value="Cyclic_di-GMP/3'3'-cGAMP_PDE"/>
</dbReference>
<dbReference type="Pfam" id="PF13487">
    <property type="entry name" value="HD_5"/>
    <property type="match status" value="1"/>
</dbReference>
<dbReference type="Gene3D" id="1.10.3210.10">
    <property type="entry name" value="Hypothetical protein af1432"/>
    <property type="match status" value="1"/>
</dbReference>
<dbReference type="Proteomes" id="UP000216361">
    <property type="component" value="Unassembled WGS sequence"/>
</dbReference>
<dbReference type="PROSITE" id="PS51832">
    <property type="entry name" value="HD_GYP"/>
    <property type="match status" value="1"/>
</dbReference>
<evidence type="ECO:0000259" key="1">
    <source>
        <dbReference type="PROSITE" id="PS51832"/>
    </source>
</evidence>
<dbReference type="SMART" id="SM00471">
    <property type="entry name" value="HDc"/>
    <property type="match status" value="1"/>
</dbReference>
<dbReference type="InterPro" id="IPR037522">
    <property type="entry name" value="HD_GYP_dom"/>
</dbReference>
<reference evidence="2 3" key="1">
    <citation type="submission" date="2017-07" db="EMBL/GenBank/DDBJ databases">
        <title>Elstera cyanobacteriorum sp. nov., a novel bacterium isolated from cyanobacterial aggregates in a eutrophic lake.</title>
        <authorList>
            <person name="Cai H."/>
        </authorList>
    </citation>
    <scope>NUCLEOTIDE SEQUENCE [LARGE SCALE GENOMIC DNA]</scope>
    <source>
        <strain evidence="2 3">TH019</strain>
    </source>
</reference>
<gene>
    <name evidence="2" type="ORF">CHR90_05620</name>
</gene>
<proteinExistence type="predicted"/>
<keyword evidence="3" id="KW-1185">Reference proteome</keyword>
<comment type="caution">
    <text evidence="2">The sequence shown here is derived from an EMBL/GenBank/DDBJ whole genome shotgun (WGS) entry which is preliminary data.</text>
</comment>
<evidence type="ECO:0000313" key="2">
    <source>
        <dbReference type="EMBL" id="OYQ20188.1"/>
    </source>
</evidence>
<dbReference type="RefSeq" id="WP_094408011.1">
    <property type="nucleotide sequence ID" value="NZ_BMJZ01000001.1"/>
</dbReference>
<organism evidence="2 3">
    <name type="scientific">Elstera cyanobacteriorum</name>
    <dbReference type="NCBI Taxonomy" id="2022747"/>
    <lineage>
        <taxon>Bacteria</taxon>
        <taxon>Pseudomonadati</taxon>
        <taxon>Pseudomonadota</taxon>
        <taxon>Alphaproteobacteria</taxon>
        <taxon>Rhodospirillales</taxon>
        <taxon>Rhodospirillaceae</taxon>
        <taxon>Elstera</taxon>
    </lineage>
</organism>
<protein>
    <recommendedName>
        <fullName evidence="1">HD-GYP domain-containing protein</fullName>
    </recommendedName>
</protein>
<sequence>MAHHLPWATETALGPSACFGNRVFQALPPALWRQIEDSLATDRELRHHSSRLGALAHLVGRLAGRTDSGWLAKLAEAAVLHDIGKLRLDAAILGKTGPLTDADKAHVRDHGPLGAEMLVAFGGEGFGIATLVARHHHETYDGSGYPDGLAGGAVPEEARIVALCDVYDALRTPRAYKSSFDHAHTMTIMTKGDGRTKPEHFDPHLLRLFVQHSSEIEALYEAA</sequence>
<accession>A0A255XT91</accession>
<dbReference type="SUPFAM" id="SSF109604">
    <property type="entry name" value="HD-domain/PDEase-like"/>
    <property type="match status" value="1"/>
</dbReference>
<dbReference type="OrthoDB" id="9176789at2"/>
<dbReference type="AlphaFoldDB" id="A0A255XT91"/>
<dbReference type="EMBL" id="NOXS01000029">
    <property type="protein sequence ID" value="OYQ20188.1"/>
    <property type="molecule type" value="Genomic_DNA"/>
</dbReference>